<sequence>MHSYNVIKNQESYPRDIYYSQAKRIEDLENYIMDENFNPYQDSWTDVKKMEELGITEEQKALFRIQKFEEMEQMRF</sequence>
<reference evidence="1" key="1">
    <citation type="journal article" date="2021" name="Proc. Natl. Acad. Sci. U.S.A.">
        <title>A Catalog of Tens of Thousands of Viruses from Human Metagenomes Reveals Hidden Associations with Chronic Diseases.</title>
        <authorList>
            <person name="Tisza M.J."/>
            <person name="Buck C.B."/>
        </authorList>
    </citation>
    <scope>NUCLEOTIDE SEQUENCE</scope>
    <source>
        <strain evidence="1">Ct0D87</strain>
    </source>
</reference>
<evidence type="ECO:0000313" key="1">
    <source>
        <dbReference type="EMBL" id="DAF47905.1"/>
    </source>
</evidence>
<organism evidence="1">
    <name type="scientific">Siphoviridae sp. ct0D87</name>
    <dbReference type="NCBI Taxonomy" id="2827760"/>
    <lineage>
        <taxon>Viruses</taxon>
        <taxon>Duplodnaviria</taxon>
        <taxon>Heunggongvirae</taxon>
        <taxon>Uroviricota</taxon>
        <taxon>Caudoviricetes</taxon>
    </lineage>
</organism>
<proteinExistence type="predicted"/>
<name>A0A8S5SAB0_9CAUD</name>
<protein>
    <submittedName>
        <fullName evidence="1">Uncharacterized protein</fullName>
    </submittedName>
</protein>
<dbReference type="EMBL" id="BK032561">
    <property type="protein sequence ID" value="DAF47905.1"/>
    <property type="molecule type" value="Genomic_DNA"/>
</dbReference>
<accession>A0A8S5SAB0</accession>